<proteinExistence type="predicted"/>
<evidence type="ECO:0000256" key="1">
    <source>
        <dbReference type="SAM" id="MobiDB-lite"/>
    </source>
</evidence>
<organism evidence="2 3">
    <name type="scientific">Absidia repens</name>
    <dbReference type="NCBI Taxonomy" id="90262"/>
    <lineage>
        <taxon>Eukaryota</taxon>
        <taxon>Fungi</taxon>
        <taxon>Fungi incertae sedis</taxon>
        <taxon>Mucoromycota</taxon>
        <taxon>Mucoromycotina</taxon>
        <taxon>Mucoromycetes</taxon>
        <taxon>Mucorales</taxon>
        <taxon>Cunninghamellaceae</taxon>
        <taxon>Absidia</taxon>
    </lineage>
</organism>
<dbReference type="Proteomes" id="UP000193560">
    <property type="component" value="Unassembled WGS sequence"/>
</dbReference>
<gene>
    <name evidence="2" type="ORF">BCR42DRAFT_424003</name>
</gene>
<keyword evidence="3" id="KW-1185">Reference proteome</keyword>
<feature type="compositionally biased region" description="Low complexity" evidence="1">
    <location>
        <begin position="1"/>
        <end position="42"/>
    </location>
</feature>
<evidence type="ECO:0000313" key="3">
    <source>
        <dbReference type="Proteomes" id="UP000193560"/>
    </source>
</evidence>
<protein>
    <submittedName>
        <fullName evidence="2">Uncharacterized protein</fullName>
    </submittedName>
</protein>
<dbReference type="EMBL" id="MCGE01000028">
    <property type="protein sequence ID" value="ORZ09228.1"/>
    <property type="molecule type" value="Genomic_DNA"/>
</dbReference>
<feature type="compositionally biased region" description="Polar residues" evidence="1">
    <location>
        <begin position="43"/>
        <end position="53"/>
    </location>
</feature>
<accession>A0A1X2I4I9</accession>
<evidence type="ECO:0000313" key="2">
    <source>
        <dbReference type="EMBL" id="ORZ09228.1"/>
    </source>
</evidence>
<feature type="region of interest" description="Disordered" evidence="1">
    <location>
        <begin position="1"/>
        <end position="62"/>
    </location>
</feature>
<dbReference type="AlphaFoldDB" id="A0A1X2I4I9"/>
<sequence length="189" mass="20650">MASGTINTESTITTLTTSEPGVSMTGLTRTTTLLPSPPGLKTESASWHSQQPNSATPHASSATSAPAMFFNNFFENGQYHADDCVILDDLEEFVHYSGSNDPTNSMTTNENAIDDPSPLLEEDLMLISSRPSMPDTPMLFYMDDNSDNNGDTGAEYDSYFFDTDDFILLDHSYEPVSPPISPFVLFPPL</sequence>
<comment type="caution">
    <text evidence="2">The sequence shown here is derived from an EMBL/GenBank/DDBJ whole genome shotgun (WGS) entry which is preliminary data.</text>
</comment>
<reference evidence="2 3" key="1">
    <citation type="submission" date="2016-07" db="EMBL/GenBank/DDBJ databases">
        <title>Pervasive Adenine N6-methylation of Active Genes in Fungi.</title>
        <authorList>
            <consortium name="DOE Joint Genome Institute"/>
            <person name="Mondo S.J."/>
            <person name="Dannebaum R.O."/>
            <person name="Kuo R.C."/>
            <person name="Labutti K."/>
            <person name="Haridas S."/>
            <person name="Kuo A."/>
            <person name="Salamov A."/>
            <person name="Ahrendt S.R."/>
            <person name="Lipzen A."/>
            <person name="Sullivan W."/>
            <person name="Andreopoulos W.B."/>
            <person name="Clum A."/>
            <person name="Lindquist E."/>
            <person name="Daum C."/>
            <person name="Ramamoorthy G.K."/>
            <person name="Gryganskyi A."/>
            <person name="Culley D."/>
            <person name="Magnuson J.K."/>
            <person name="James T.Y."/>
            <person name="O'Malley M.A."/>
            <person name="Stajich J.E."/>
            <person name="Spatafora J.W."/>
            <person name="Visel A."/>
            <person name="Grigoriev I.V."/>
        </authorList>
    </citation>
    <scope>NUCLEOTIDE SEQUENCE [LARGE SCALE GENOMIC DNA]</scope>
    <source>
        <strain evidence="2 3">NRRL 1336</strain>
    </source>
</reference>
<name>A0A1X2I4I9_9FUNG</name>